<dbReference type="Proteomes" id="UP001196413">
    <property type="component" value="Unassembled WGS sequence"/>
</dbReference>
<protein>
    <submittedName>
        <fullName evidence="9">Uncharacterized protein</fullName>
    </submittedName>
</protein>
<name>A0AAD5MDM7_PARTN</name>
<dbReference type="InterPro" id="IPR038770">
    <property type="entry name" value="Na+/solute_symporter_sf"/>
</dbReference>
<dbReference type="Pfam" id="PF01758">
    <property type="entry name" value="SBF"/>
    <property type="match status" value="1"/>
</dbReference>
<dbReference type="InterPro" id="IPR002657">
    <property type="entry name" value="BilAc:Na_symport/Acr3"/>
</dbReference>
<organism evidence="9 10">
    <name type="scientific">Parelaphostrongylus tenuis</name>
    <name type="common">Meningeal worm</name>
    <dbReference type="NCBI Taxonomy" id="148309"/>
    <lineage>
        <taxon>Eukaryota</taxon>
        <taxon>Metazoa</taxon>
        <taxon>Ecdysozoa</taxon>
        <taxon>Nematoda</taxon>
        <taxon>Chromadorea</taxon>
        <taxon>Rhabditida</taxon>
        <taxon>Rhabditina</taxon>
        <taxon>Rhabditomorpha</taxon>
        <taxon>Strongyloidea</taxon>
        <taxon>Metastrongylidae</taxon>
        <taxon>Parelaphostrongylus</taxon>
    </lineage>
</organism>
<keyword evidence="4" id="KW-0769">Symport</keyword>
<feature type="transmembrane region" description="Helical" evidence="8">
    <location>
        <begin position="56"/>
        <end position="77"/>
    </location>
</feature>
<feature type="transmembrane region" description="Helical" evidence="8">
    <location>
        <begin position="151"/>
        <end position="170"/>
    </location>
</feature>
<dbReference type="AlphaFoldDB" id="A0AAD5MDM7"/>
<dbReference type="GO" id="GO:0015293">
    <property type="term" value="F:symporter activity"/>
    <property type="evidence" value="ECO:0007669"/>
    <property type="project" value="UniProtKB-KW"/>
</dbReference>
<keyword evidence="5 8" id="KW-1133">Transmembrane helix</keyword>
<comment type="subcellular location">
    <subcellularLocation>
        <location evidence="1">Membrane</location>
        <topology evidence="1">Multi-pass membrane protein</topology>
    </subcellularLocation>
</comment>
<dbReference type="PANTHER" id="PTHR10361:SF28">
    <property type="entry name" value="P3 PROTEIN-RELATED"/>
    <property type="match status" value="1"/>
</dbReference>
<keyword evidence="6 8" id="KW-0472">Membrane</keyword>
<feature type="transmembrane region" description="Helical" evidence="8">
    <location>
        <begin position="245"/>
        <end position="275"/>
    </location>
</feature>
<gene>
    <name evidence="9" type="ORF">KIN20_000446</name>
</gene>
<evidence type="ECO:0000256" key="7">
    <source>
        <dbReference type="SAM" id="MobiDB-lite"/>
    </source>
</evidence>
<dbReference type="PANTHER" id="PTHR10361">
    <property type="entry name" value="SODIUM-BILE ACID COTRANSPORTER"/>
    <property type="match status" value="1"/>
</dbReference>
<feature type="transmembrane region" description="Helical" evidence="8">
    <location>
        <begin position="190"/>
        <end position="208"/>
    </location>
</feature>
<dbReference type="Gene3D" id="1.20.1530.20">
    <property type="match status" value="1"/>
</dbReference>
<keyword evidence="3 8" id="KW-0812">Transmembrane</keyword>
<evidence type="ECO:0000256" key="3">
    <source>
        <dbReference type="ARBA" id="ARBA00022692"/>
    </source>
</evidence>
<feature type="region of interest" description="Disordered" evidence="7">
    <location>
        <begin position="347"/>
        <end position="374"/>
    </location>
</feature>
<feature type="compositionally biased region" description="Basic and acidic residues" evidence="7">
    <location>
        <begin position="349"/>
        <end position="358"/>
    </location>
</feature>
<feature type="transmembrane region" description="Helical" evidence="8">
    <location>
        <begin position="220"/>
        <end position="239"/>
    </location>
</feature>
<proteinExistence type="inferred from homology"/>
<evidence type="ECO:0000256" key="1">
    <source>
        <dbReference type="ARBA" id="ARBA00004141"/>
    </source>
</evidence>
<feature type="transmembrane region" description="Helical" evidence="8">
    <location>
        <begin position="89"/>
        <end position="110"/>
    </location>
</feature>
<evidence type="ECO:0000313" key="10">
    <source>
        <dbReference type="Proteomes" id="UP001196413"/>
    </source>
</evidence>
<accession>A0AAD5MDM7</accession>
<evidence type="ECO:0000256" key="4">
    <source>
        <dbReference type="ARBA" id="ARBA00022847"/>
    </source>
</evidence>
<dbReference type="InterPro" id="IPR004710">
    <property type="entry name" value="Bilac:Na_transpt"/>
</dbReference>
<comment type="caution">
    <text evidence="9">The sequence shown here is derived from an EMBL/GenBank/DDBJ whole genome shotgun (WGS) entry which is preliminary data.</text>
</comment>
<evidence type="ECO:0000256" key="2">
    <source>
        <dbReference type="ARBA" id="ARBA00006528"/>
    </source>
</evidence>
<evidence type="ECO:0000256" key="8">
    <source>
        <dbReference type="SAM" id="Phobius"/>
    </source>
</evidence>
<feature type="transmembrane region" description="Helical" evidence="8">
    <location>
        <begin position="282"/>
        <end position="305"/>
    </location>
</feature>
<dbReference type="GO" id="GO:0016020">
    <property type="term" value="C:membrane"/>
    <property type="evidence" value="ECO:0007669"/>
    <property type="project" value="UniProtKB-SubCell"/>
</dbReference>
<feature type="compositionally biased region" description="Polar residues" evidence="7">
    <location>
        <begin position="362"/>
        <end position="374"/>
    </location>
</feature>
<evidence type="ECO:0000256" key="5">
    <source>
        <dbReference type="ARBA" id="ARBA00022989"/>
    </source>
</evidence>
<evidence type="ECO:0000313" key="9">
    <source>
        <dbReference type="EMBL" id="KAJ1345826.1"/>
    </source>
</evidence>
<evidence type="ECO:0000256" key="6">
    <source>
        <dbReference type="ARBA" id="ARBA00023136"/>
    </source>
</evidence>
<reference evidence="9" key="1">
    <citation type="submission" date="2021-06" db="EMBL/GenBank/DDBJ databases">
        <title>Parelaphostrongylus tenuis whole genome reference sequence.</title>
        <authorList>
            <person name="Garwood T.J."/>
            <person name="Larsen P.A."/>
            <person name="Fountain-Jones N.M."/>
            <person name="Garbe J.R."/>
            <person name="Macchietto M.G."/>
            <person name="Kania S.A."/>
            <person name="Gerhold R.W."/>
            <person name="Richards J.E."/>
            <person name="Wolf T.M."/>
        </authorList>
    </citation>
    <scope>NUCLEOTIDE SEQUENCE</scope>
    <source>
        <strain evidence="9">MNPRO001-30</strain>
        <tissue evidence="9">Meninges</tissue>
    </source>
</reference>
<sequence length="374" mass="41860">MLLTDRMTENSTTSFKIVVEAVFLGVTRLNLTLGDERLPPFDIRVLRSNHDETIKVIFTVSLIIFVIIISVMMGTQLEVRRIMDIARKPIGPIIGLVCQFGIMPMIGFLLAEYGLPKDATSLKMALFAASTCPGGGKSSFWTIILGGNLDLSISMTFTQTLAALLMMPLWLSTLGKHFTSVHVRIPFGRIIEGLVGMMIPSAMGMILAHYRPQYNERFRIWIKRASWVASIVLLILFIYANHYMFWLLTWPMVICGCSLPWLGYITAFIVALVLGQSFKNSLTIAIETGIQNLGIAMLLMMWCLPAPESDIAITILFVTSIMTDKPLMIIWLVSRIYMRCCKNDTVSDNNEKDEKSGDKSMVSMTSTISSFPIE</sequence>
<keyword evidence="4" id="KW-0813">Transport</keyword>
<dbReference type="EMBL" id="JAHQIW010000071">
    <property type="protein sequence ID" value="KAJ1345826.1"/>
    <property type="molecule type" value="Genomic_DNA"/>
</dbReference>
<keyword evidence="10" id="KW-1185">Reference proteome</keyword>
<feature type="transmembrane region" description="Helical" evidence="8">
    <location>
        <begin position="311"/>
        <end position="333"/>
    </location>
</feature>
<comment type="similarity">
    <text evidence="2">Belongs to the bile acid:sodium symporter (BASS) (TC 2.A.28) family.</text>
</comment>